<dbReference type="InterPro" id="IPR011006">
    <property type="entry name" value="CheY-like_superfamily"/>
</dbReference>
<dbReference type="Pfam" id="PF00072">
    <property type="entry name" value="Response_reg"/>
    <property type="match status" value="1"/>
</dbReference>
<dbReference type="PROSITE" id="PS50110">
    <property type="entry name" value="RESPONSE_REGULATORY"/>
    <property type="match status" value="1"/>
</dbReference>
<reference evidence="4 5" key="1">
    <citation type="submission" date="2019-03" db="EMBL/GenBank/DDBJ databases">
        <title>Above-ground endophytic microbial communities from plants in different locations in the United States.</title>
        <authorList>
            <person name="Frank C."/>
        </authorList>
    </citation>
    <scope>NUCLEOTIDE SEQUENCE [LARGE SCALE GENOMIC DNA]</scope>
    <source>
        <strain evidence="4 5">LP_13_YM</strain>
    </source>
</reference>
<keyword evidence="5" id="KW-1185">Reference proteome</keyword>
<name>A0A4R3YN18_9GAMM</name>
<dbReference type="SMART" id="SM00448">
    <property type="entry name" value="REC"/>
    <property type="match status" value="1"/>
</dbReference>
<dbReference type="GO" id="GO:0000160">
    <property type="term" value="P:phosphorelay signal transduction system"/>
    <property type="evidence" value="ECO:0007669"/>
    <property type="project" value="InterPro"/>
</dbReference>
<evidence type="ECO:0000259" key="3">
    <source>
        <dbReference type="PROSITE" id="PS50110"/>
    </source>
</evidence>
<protein>
    <submittedName>
        <fullName evidence="4">Two-component system chemotaxis response regulator CheY</fullName>
    </submittedName>
</protein>
<comment type="caution">
    <text evidence="4">The sequence shown here is derived from an EMBL/GenBank/DDBJ whole genome shotgun (WGS) entry which is preliminary data.</text>
</comment>
<gene>
    <name evidence="4" type="ORF">EC912_104234</name>
</gene>
<evidence type="ECO:0000256" key="1">
    <source>
        <dbReference type="ARBA" id="ARBA00022553"/>
    </source>
</evidence>
<feature type="modified residue" description="4-aspartylphosphate" evidence="2">
    <location>
        <position position="57"/>
    </location>
</feature>
<sequence length="122" mass="13311">MQSDEATVLIVEDDRNVLDITGFMLELAGYHVLTASNATDALSAVREHPDIGLVFTDVNMPGDMDGIEMLNELRRLGLSIPVLVVSGDVGGVEHRIGIRTSFLPKPYDRRQLLQAVEAALHS</sequence>
<dbReference type="AlphaFoldDB" id="A0A4R3YN18"/>
<dbReference type="PANTHER" id="PTHR44591:SF3">
    <property type="entry name" value="RESPONSE REGULATORY DOMAIN-CONTAINING PROTEIN"/>
    <property type="match status" value="1"/>
</dbReference>
<feature type="domain" description="Response regulatory" evidence="3">
    <location>
        <begin position="7"/>
        <end position="120"/>
    </location>
</feature>
<dbReference type="EMBL" id="SMCS01000004">
    <property type="protein sequence ID" value="TCV94037.1"/>
    <property type="molecule type" value="Genomic_DNA"/>
</dbReference>
<dbReference type="InterPro" id="IPR050595">
    <property type="entry name" value="Bact_response_regulator"/>
</dbReference>
<evidence type="ECO:0000313" key="4">
    <source>
        <dbReference type="EMBL" id="TCV94037.1"/>
    </source>
</evidence>
<dbReference type="Proteomes" id="UP000295645">
    <property type="component" value="Unassembled WGS sequence"/>
</dbReference>
<dbReference type="RefSeq" id="WP_165973580.1">
    <property type="nucleotide sequence ID" value="NZ_SMCS01000004.1"/>
</dbReference>
<keyword evidence="1 2" id="KW-0597">Phosphoprotein</keyword>
<accession>A0A4R3YN18</accession>
<organism evidence="4 5">
    <name type="scientific">Luteibacter rhizovicinus</name>
    <dbReference type="NCBI Taxonomy" id="242606"/>
    <lineage>
        <taxon>Bacteria</taxon>
        <taxon>Pseudomonadati</taxon>
        <taxon>Pseudomonadota</taxon>
        <taxon>Gammaproteobacteria</taxon>
        <taxon>Lysobacterales</taxon>
        <taxon>Rhodanobacteraceae</taxon>
        <taxon>Luteibacter</taxon>
    </lineage>
</organism>
<evidence type="ECO:0000256" key="2">
    <source>
        <dbReference type="PROSITE-ProRule" id="PRU00169"/>
    </source>
</evidence>
<dbReference type="PANTHER" id="PTHR44591">
    <property type="entry name" value="STRESS RESPONSE REGULATOR PROTEIN 1"/>
    <property type="match status" value="1"/>
</dbReference>
<dbReference type="SUPFAM" id="SSF52172">
    <property type="entry name" value="CheY-like"/>
    <property type="match status" value="1"/>
</dbReference>
<dbReference type="Gene3D" id="3.40.50.2300">
    <property type="match status" value="1"/>
</dbReference>
<dbReference type="InterPro" id="IPR001789">
    <property type="entry name" value="Sig_transdc_resp-reg_receiver"/>
</dbReference>
<proteinExistence type="predicted"/>
<evidence type="ECO:0000313" key="5">
    <source>
        <dbReference type="Proteomes" id="UP000295645"/>
    </source>
</evidence>